<dbReference type="Proteomes" id="UP000469949">
    <property type="component" value="Unassembled WGS sequence"/>
</dbReference>
<keyword evidence="9" id="KW-0282">Flagellum</keyword>
<evidence type="ECO:0000256" key="2">
    <source>
        <dbReference type="ARBA" id="ARBA00009677"/>
    </source>
</evidence>
<keyword evidence="9" id="KW-0966">Cell projection</keyword>
<dbReference type="Pfam" id="PF06429">
    <property type="entry name" value="Flg_bbr_C"/>
    <property type="match status" value="1"/>
</dbReference>
<evidence type="ECO:0000313" key="9">
    <source>
        <dbReference type="EMBL" id="KAB7787431.1"/>
    </source>
</evidence>
<evidence type="ECO:0000256" key="4">
    <source>
        <dbReference type="ARBA" id="ARBA00023143"/>
    </source>
</evidence>
<sequence>MIDPLLSASRLASAGLEAQSLRMRVVSENLANAQSTGASPGADPYARKTVTFRAELDRAAGIASVRLREIGTDDAPFRTEHDPANPAADENGNVKLPNVNMLVEMADMREANRSYEANLQVIKQARAMVASVIDLLKS</sequence>
<comment type="similarity">
    <text evidence="2">Belongs to the flagella basal body rod proteins family.</text>
</comment>
<organism evidence="9 10">
    <name type="scientific">Methylorubrum populi</name>
    <dbReference type="NCBI Taxonomy" id="223967"/>
    <lineage>
        <taxon>Bacteria</taxon>
        <taxon>Pseudomonadati</taxon>
        <taxon>Pseudomonadota</taxon>
        <taxon>Alphaproteobacteria</taxon>
        <taxon>Hyphomicrobiales</taxon>
        <taxon>Methylobacteriaceae</taxon>
        <taxon>Methylorubrum</taxon>
    </lineage>
</organism>
<comment type="caution">
    <text evidence="9">The sequence shown here is derived from an EMBL/GenBank/DDBJ whole genome shotgun (WGS) entry which is preliminary data.</text>
</comment>
<protein>
    <recommendedName>
        <fullName evidence="3 6">Flagellar basal-body rod protein FlgC</fullName>
    </recommendedName>
</protein>
<proteinExistence type="inferred from homology"/>
<feature type="region of interest" description="Disordered" evidence="7">
    <location>
        <begin position="74"/>
        <end position="94"/>
    </location>
</feature>
<evidence type="ECO:0000256" key="1">
    <source>
        <dbReference type="ARBA" id="ARBA00004117"/>
    </source>
</evidence>
<dbReference type="EMBL" id="WEKV01000003">
    <property type="protein sequence ID" value="KAB7787431.1"/>
    <property type="molecule type" value="Genomic_DNA"/>
</dbReference>
<keyword evidence="4 6" id="KW-0975">Bacterial flagellum</keyword>
<dbReference type="PANTHER" id="PTHR30435:SF2">
    <property type="entry name" value="FLAGELLAR BASAL-BODY ROD PROTEIN FLGC"/>
    <property type="match status" value="1"/>
</dbReference>
<name>A0A177J962_9HYPH</name>
<dbReference type="InterPro" id="IPR010930">
    <property type="entry name" value="Flg_bb/hook_C_dom"/>
</dbReference>
<evidence type="ECO:0000256" key="6">
    <source>
        <dbReference type="RuleBase" id="RU362062"/>
    </source>
</evidence>
<dbReference type="PANTHER" id="PTHR30435">
    <property type="entry name" value="FLAGELLAR PROTEIN"/>
    <property type="match status" value="1"/>
</dbReference>
<feature type="domain" description="Flagellar basal-body/hook protein C-terminal" evidence="8">
    <location>
        <begin position="91"/>
        <end position="135"/>
    </location>
</feature>
<keyword evidence="9" id="KW-0969">Cilium</keyword>
<evidence type="ECO:0000313" key="10">
    <source>
        <dbReference type="Proteomes" id="UP000469949"/>
    </source>
</evidence>
<evidence type="ECO:0000256" key="3">
    <source>
        <dbReference type="ARBA" id="ARBA00017941"/>
    </source>
</evidence>
<evidence type="ECO:0000259" key="8">
    <source>
        <dbReference type="Pfam" id="PF06429"/>
    </source>
</evidence>
<dbReference type="AlphaFoldDB" id="A0A177J962"/>
<dbReference type="GO" id="GO:0030694">
    <property type="term" value="C:bacterial-type flagellum basal body, rod"/>
    <property type="evidence" value="ECO:0007669"/>
    <property type="project" value="UniProtKB-UniRule"/>
</dbReference>
<dbReference type="NCBIfam" id="TIGR01395">
    <property type="entry name" value="FlgC"/>
    <property type="match status" value="1"/>
</dbReference>
<evidence type="ECO:0000256" key="7">
    <source>
        <dbReference type="SAM" id="MobiDB-lite"/>
    </source>
</evidence>
<dbReference type="InterPro" id="IPR006299">
    <property type="entry name" value="FlgC"/>
</dbReference>
<accession>A0A177J962</accession>
<evidence type="ECO:0000256" key="5">
    <source>
        <dbReference type="ARBA" id="ARBA00025933"/>
    </source>
</evidence>
<comment type="subunit">
    <text evidence="5 6">The basal body constitutes a major portion of the flagellar organelle and consists of four rings (L,P,S, and M) mounted on a central rod. The rod consists of about 26 subunits of FlgG in the distal portion, and FlgB, FlgC and FlgF are thought to build up the proximal portion of the rod with about 6 subunits each.</text>
</comment>
<comment type="subcellular location">
    <subcellularLocation>
        <location evidence="1 6">Bacterial flagellum basal body</location>
    </subcellularLocation>
</comment>
<feature type="compositionally biased region" description="Basic and acidic residues" evidence="7">
    <location>
        <begin position="74"/>
        <end position="83"/>
    </location>
</feature>
<gene>
    <name evidence="9" type="ORF">F8B43_0365</name>
</gene>
<dbReference type="OMA" id="YVYYPDI"/>
<reference evidence="9 10" key="1">
    <citation type="submission" date="2019-10" db="EMBL/GenBank/DDBJ databases">
        <title>Draft Genome Sequence of the Caffeine Degrading Methylotroph Methylorubrum populi PINKEL.</title>
        <authorList>
            <person name="Dawson S.C."/>
            <person name="Zhang X."/>
            <person name="Wright M.E."/>
            <person name="Sharma G."/>
            <person name="Langner J.T."/>
            <person name="Ditty J.L."/>
            <person name="Subuyuj G.A."/>
        </authorList>
    </citation>
    <scope>NUCLEOTIDE SEQUENCE [LARGE SCALE GENOMIC DNA]</scope>
    <source>
        <strain evidence="9 10">Pinkel</strain>
    </source>
</reference>
<dbReference type="GO" id="GO:0071978">
    <property type="term" value="P:bacterial-type flagellum-dependent swarming motility"/>
    <property type="evidence" value="ECO:0007669"/>
    <property type="project" value="TreeGrafter"/>
</dbReference>